<sequence>MVVVDASSDRVCPKSRHDHRRLLYVRPLCHSGPASRTGSPSRVLRVKSRFARRIENLTKAGPQLPSRTACAISMDSHLADFTQTPYLPSM</sequence>
<protein>
    <submittedName>
        <fullName evidence="1">Uncharacterized protein</fullName>
    </submittedName>
</protein>
<organism evidence="1 2">
    <name type="scientific">Puccinia striiformis f. sp. tritici</name>
    <dbReference type="NCBI Taxonomy" id="168172"/>
    <lineage>
        <taxon>Eukaryota</taxon>
        <taxon>Fungi</taxon>
        <taxon>Dikarya</taxon>
        <taxon>Basidiomycota</taxon>
        <taxon>Pucciniomycotina</taxon>
        <taxon>Pucciniomycetes</taxon>
        <taxon>Pucciniales</taxon>
        <taxon>Pucciniaceae</taxon>
        <taxon>Puccinia</taxon>
    </lineage>
</organism>
<keyword evidence="2" id="KW-1185">Reference proteome</keyword>
<reference evidence="2" key="1">
    <citation type="journal article" date="2018" name="BMC Genomics">
        <title>Genomic insights into host adaptation between the wheat stripe rust pathogen (Puccinia striiformis f. sp. tritici) and the barley stripe rust pathogen (Puccinia striiformis f. sp. hordei).</title>
        <authorList>
            <person name="Xia C."/>
            <person name="Wang M."/>
            <person name="Yin C."/>
            <person name="Cornejo O.E."/>
            <person name="Hulbert S.H."/>
            <person name="Chen X."/>
        </authorList>
    </citation>
    <scope>NUCLEOTIDE SEQUENCE [LARGE SCALE GENOMIC DNA]</scope>
    <source>
        <strain evidence="2">93-210</strain>
    </source>
</reference>
<proteinExistence type="predicted"/>
<gene>
    <name evidence="1" type="ORF">MJO28_010718</name>
</gene>
<reference evidence="2" key="2">
    <citation type="journal article" date="2018" name="Mol. Plant Microbe Interact.">
        <title>Genome sequence resources for the wheat stripe rust pathogen (Puccinia striiformis f. sp. tritici) and the barley stripe rust pathogen (Puccinia striiformis f. sp. hordei).</title>
        <authorList>
            <person name="Xia C."/>
            <person name="Wang M."/>
            <person name="Yin C."/>
            <person name="Cornejo O.E."/>
            <person name="Hulbert S.H."/>
            <person name="Chen X."/>
        </authorList>
    </citation>
    <scope>NUCLEOTIDE SEQUENCE [LARGE SCALE GENOMIC DNA]</scope>
    <source>
        <strain evidence="2">93-210</strain>
    </source>
</reference>
<reference evidence="1 2" key="3">
    <citation type="journal article" date="2022" name="Microbiol. Spectr.">
        <title>Folding features and dynamics of 3D genome architecture in plant fungal pathogens.</title>
        <authorList>
            <person name="Xia C."/>
        </authorList>
    </citation>
    <scope>NUCLEOTIDE SEQUENCE [LARGE SCALE GENOMIC DNA]</scope>
    <source>
        <strain evidence="1 2">93-210</strain>
    </source>
</reference>
<evidence type="ECO:0000313" key="2">
    <source>
        <dbReference type="Proteomes" id="UP001060170"/>
    </source>
</evidence>
<dbReference type="EMBL" id="CM045874">
    <property type="protein sequence ID" value="KAI7945023.1"/>
    <property type="molecule type" value="Genomic_DNA"/>
</dbReference>
<evidence type="ECO:0000313" key="1">
    <source>
        <dbReference type="EMBL" id="KAI7945023.1"/>
    </source>
</evidence>
<dbReference type="Proteomes" id="UP001060170">
    <property type="component" value="Chromosome 10"/>
</dbReference>
<accession>A0ACC0E8G4</accession>
<name>A0ACC0E8G4_9BASI</name>
<comment type="caution">
    <text evidence="1">The sequence shown here is derived from an EMBL/GenBank/DDBJ whole genome shotgun (WGS) entry which is preliminary data.</text>
</comment>